<comment type="caution">
    <text evidence="11">The sequence shown here is derived from an EMBL/GenBank/DDBJ whole genome shotgun (WGS) entry which is preliminary data.</text>
</comment>
<comment type="subcellular location">
    <subcellularLocation>
        <location evidence="1">Cytoplasm</location>
        <location evidence="1">Cytoskeleton</location>
        <location evidence="1">Flagellum axoneme</location>
    </subcellularLocation>
</comment>
<dbReference type="Proteomes" id="UP000785679">
    <property type="component" value="Unassembled WGS sequence"/>
</dbReference>
<dbReference type="Pfam" id="PF05914">
    <property type="entry name" value="RIB43A"/>
    <property type="match status" value="1"/>
</dbReference>
<evidence type="ECO:0000313" key="11">
    <source>
        <dbReference type="EMBL" id="TNV75588.1"/>
    </source>
</evidence>
<sequence length="147" mass="17650">MKRTRETIFYQHPSERPDLSGCTYFDGEDKTEEDRKKQQQQQQREWLLQQMEEKKQRQELEKKQNKLFDQQRVHFAALASQQAEGYFANIRDVTKATMETNILLQAQKKDKEAKLREDERAQDKQELQTATQTREQYVAASDMIKYQ</sequence>
<reference evidence="11" key="1">
    <citation type="submission" date="2019-06" db="EMBL/GenBank/DDBJ databases">
        <authorList>
            <person name="Zheng W."/>
        </authorList>
    </citation>
    <scope>NUCLEOTIDE SEQUENCE</scope>
    <source>
        <strain evidence="11">QDHG01</strain>
    </source>
</reference>
<gene>
    <name evidence="11" type="ORF">FGO68_gene8208</name>
</gene>
<comment type="subunit">
    <text evidence="9">Microtubule inner protein component of sperm flagellar doublet microtubules.</text>
</comment>
<evidence type="ECO:0000256" key="6">
    <source>
        <dbReference type="ARBA" id="ARBA00023069"/>
    </source>
</evidence>
<comment type="similarity">
    <text evidence="2">Belongs to the RIB43A family.</text>
</comment>
<evidence type="ECO:0000256" key="8">
    <source>
        <dbReference type="ARBA" id="ARBA00023273"/>
    </source>
</evidence>
<evidence type="ECO:0000256" key="10">
    <source>
        <dbReference type="SAM" id="MobiDB-lite"/>
    </source>
</evidence>
<keyword evidence="4" id="KW-0282">Flagellum</keyword>
<evidence type="ECO:0000256" key="9">
    <source>
        <dbReference type="ARBA" id="ARBA00046435"/>
    </source>
</evidence>
<keyword evidence="6" id="KW-0969">Cilium</keyword>
<accession>A0A8J8SZ39</accession>
<protein>
    <submittedName>
        <fullName evidence="11">Uncharacterized protein</fullName>
    </submittedName>
</protein>
<dbReference type="AlphaFoldDB" id="A0A8J8SZ39"/>
<dbReference type="PANTHER" id="PTHR14517">
    <property type="entry name" value="RIB43A-RELATED"/>
    <property type="match status" value="1"/>
</dbReference>
<keyword evidence="7" id="KW-0206">Cytoskeleton</keyword>
<keyword evidence="8" id="KW-0966">Cell projection</keyword>
<dbReference type="OrthoDB" id="10547786at2759"/>
<evidence type="ECO:0000256" key="4">
    <source>
        <dbReference type="ARBA" id="ARBA00022846"/>
    </source>
</evidence>
<keyword evidence="5" id="KW-0175">Coiled coil</keyword>
<evidence type="ECO:0000256" key="2">
    <source>
        <dbReference type="ARBA" id="ARBA00006875"/>
    </source>
</evidence>
<keyword evidence="12" id="KW-1185">Reference proteome</keyword>
<evidence type="ECO:0000313" key="12">
    <source>
        <dbReference type="Proteomes" id="UP000785679"/>
    </source>
</evidence>
<proteinExistence type="inferred from homology"/>
<evidence type="ECO:0000256" key="5">
    <source>
        <dbReference type="ARBA" id="ARBA00023054"/>
    </source>
</evidence>
<keyword evidence="3" id="KW-0963">Cytoplasm</keyword>
<feature type="region of interest" description="Disordered" evidence="10">
    <location>
        <begin position="1"/>
        <end position="45"/>
    </location>
</feature>
<evidence type="ECO:0000256" key="7">
    <source>
        <dbReference type="ARBA" id="ARBA00023212"/>
    </source>
</evidence>
<dbReference type="PANTHER" id="PTHR14517:SF6">
    <property type="entry name" value="RE41410P"/>
    <property type="match status" value="1"/>
</dbReference>
<evidence type="ECO:0000256" key="1">
    <source>
        <dbReference type="ARBA" id="ARBA00004611"/>
    </source>
</evidence>
<organism evidence="11 12">
    <name type="scientific">Halteria grandinella</name>
    <dbReference type="NCBI Taxonomy" id="5974"/>
    <lineage>
        <taxon>Eukaryota</taxon>
        <taxon>Sar</taxon>
        <taxon>Alveolata</taxon>
        <taxon>Ciliophora</taxon>
        <taxon>Intramacronucleata</taxon>
        <taxon>Spirotrichea</taxon>
        <taxon>Stichotrichia</taxon>
        <taxon>Sporadotrichida</taxon>
        <taxon>Halteriidae</taxon>
        <taxon>Halteria</taxon>
    </lineage>
</organism>
<feature type="region of interest" description="Disordered" evidence="10">
    <location>
        <begin position="108"/>
        <end position="134"/>
    </location>
</feature>
<feature type="compositionally biased region" description="Basic and acidic residues" evidence="10">
    <location>
        <begin position="108"/>
        <end position="126"/>
    </location>
</feature>
<name>A0A8J8SZ39_HALGN</name>
<evidence type="ECO:0000256" key="3">
    <source>
        <dbReference type="ARBA" id="ARBA00022490"/>
    </source>
</evidence>
<dbReference type="EMBL" id="RRYP01015251">
    <property type="protein sequence ID" value="TNV75588.1"/>
    <property type="molecule type" value="Genomic_DNA"/>
</dbReference>
<dbReference type="InterPro" id="IPR008805">
    <property type="entry name" value="RIB43A"/>
</dbReference>